<dbReference type="AlphaFoldDB" id="A0A9P5Z6S4"/>
<dbReference type="EMBL" id="MU155194">
    <property type="protein sequence ID" value="KAF9480466.1"/>
    <property type="molecule type" value="Genomic_DNA"/>
</dbReference>
<evidence type="ECO:0000313" key="2">
    <source>
        <dbReference type="Proteomes" id="UP000807469"/>
    </source>
</evidence>
<name>A0A9P5Z6S4_9AGAR</name>
<comment type="caution">
    <text evidence="1">The sequence shown here is derived from an EMBL/GenBank/DDBJ whole genome shotgun (WGS) entry which is preliminary data.</text>
</comment>
<organism evidence="1 2">
    <name type="scientific">Pholiota conissans</name>
    <dbReference type="NCBI Taxonomy" id="109636"/>
    <lineage>
        <taxon>Eukaryota</taxon>
        <taxon>Fungi</taxon>
        <taxon>Dikarya</taxon>
        <taxon>Basidiomycota</taxon>
        <taxon>Agaricomycotina</taxon>
        <taxon>Agaricomycetes</taxon>
        <taxon>Agaricomycetidae</taxon>
        <taxon>Agaricales</taxon>
        <taxon>Agaricineae</taxon>
        <taxon>Strophariaceae</taxon>
        <taxon>Pholiota</taxon>
    </lineage>
</organism>
<gene>
    <name evidence="1" type="ORF">BDN70DRAFT_614475</name>
</gene>
<protein>
    <submittedName>
        <fullName evidence="1">Uncharacterized protein</fullName>
    </submittedName>
</protein>
<reference evidence="1" key="1">
    <citation type="submission" date="2020-11" db="EMBL/GenBank/DDBJ databases">
        <authorList>
            <consortium name="DOE Joint Genome Institute"/>
            <person name="Ahrendt S."/>
            <person name="Riley R."/>
            <person name="Andreopoulos W."/>
            <person name="Labutti K."/>
            <person name="Pangilinan J."/>
            <person name="Ruiz-Duenas F.J."/>
            <person name="Barrasa J.M."/>
            <person name="Sanchez-Garcia M."/>
            <person name="Camarero S."/>
            <person name="Miyauchi S."/>
            <person name="Serrano A."/>
            <person name="Linde D."/>
            <person name="Babiker R."/>
            <person name="Drula E."/>
            <person name="Ayuso-Fernandez I."/>
            <person name="Pacheco R."/>
            <person name="Padilla G."/>
            <person name="Ferreira P."/>
            <person name="Barriuso J."/>
            <person name="Kellner H."/>
            <person name="Castanera R."/>
            <person name="Alfaro M."/>
            <person name="Ramirez L."/>
            <person name="Pisabarro A.G."/>
            <person name="Kuo A."/>
            <person name="Tritt A."/>
            <person name="Lipzen A."/>
            <person name="He G."/>
            <person name="Yan M."/>
            <person name="Ng V."/>
            <person name="Cullen D."/>
            <person name="Martin F."/>
            <person name="Rosso M.-N."/>
            <person name="Henrissat B."/>
            <person name="Hibbett D."/>
            <person name="Martinez A.T."/>
            <person name="Grigoriev I.V."/>
        </authorList>
    </citation>
    <scope>NUCLEOTIDE SEQUENCE</scope>
    <source>
        <strain evidence="1">CIRM-BRFM 674</strain>
    </source>
</reference>
<evidence type="ECO:0000313" key="1">
    <source>
        <dbReference type="EMBL" id="KAF9480466.1"/>
    </source>
</evidence>
<accession>A0A9P5Z6S4</accession>
<keyword evidence="2" id="KW-1185">Reference proteome</keyword>
<sequence>MLVNTHANSDLSVPLTSAFLLTNTISAISLFPTLVANKVIGIHNLYPILFSGCQHWTGQF</sequence>
<proteinExistence type="predicted"/>
<dbReference type="Proteomes" id="UP000807469">
    <property type="component" value="Unassembled WGS sequence"/>
</dbReference>